<dbReference type="GO" id="GO:0016020">
    <property type="term" value="C:membrane"/>
    <property type="evidence" value="ECO:0007669"/>
    <property type="project" value="UniProtKB-SubCell"/>
</dbReference>
<proteinExistence type="predicted"/>
<evidence type="ECO:0000313" key="8">
    <source>
        <dbReference type="Proteomes" id="UP000624041"/>
    </source>
</evidence>
<dbReference type="AlphaFoldDB" id="A0A917Y5K4"/>
<feature type="transmembrane region" description="Helical" evidence="5">
    <location>
        <begin position="148"/>
        <end position="170"/>
    </location>
</feature>
<feature type="transmembrane region" description="Helical" evidence="5">
    <location>
        <begin position="90"/>
        <end position="108"/>
    </location>
</feature>
<feature type="transmembrane region" description="Helical" evidence="5">
    <location>
        <begin position="230"/>
        <end position="250"/>
    </location>
</feature>
<keyword evidence="2 5" id="KW-0812">Transmembrane</keyword>
<sequence>MRNNNVLENVNSLMIAIILTSGMIARMIAAVGIFSEGMVPVLFIIALIVSYTIVIMTKTKVSFEKNSVIFIYIIILAFLLSFLFRGIDSYTYVYFIEFIFYGIITYLLSRVKYSPSLVIYFTMLIGNIILINPLAFKDYISRGYFYDFVSMDATYAILPSIVATIIYFMFIKKKGNLLINFITLLSNGYLLYILLFEGTRGAIVAILLLLIIIAYILLSRKMKINMGTGSFYSFFMAILFVGITIAAINIQKVLLWIESLLRSYDIEIAAITKTINMVERDGLLGILNARDRVYERGYELFSESPIWGHGIGSYADIYYGTYPHNLFLHLLVEGGLILTIPFTLIIIITLWILLKSWVKEDILNEKRIFILFLSIVCIPRLMLSSYLWKEQALWLLIFFLFTFLSKHKEHPENIDFVKQKT</sequence>
<feature type="domain" description="O-antigen ligase-related" evidence="6">
    <location>
        <begin position="189"/>
        <end position="342"/>
    </location>
</feature>
<evidence type="ECO:0000256" key="5">
    <source>
        <dbReference type="SAM" id="Phobius"/>
    </source>
</evidence>
<feature type="transmembrane region" description="Helical" evidence="5">
    <location>
        <begin position="326"/>
        <end position="354"/>
    </location>
</feature>
<comment type="subcellular location">
    <subcellularLocation>
        <location evidence="1">Membrane</location>
        <topology evidence="1">Multi-pass membrane protein</topology>
    </subcellularLocation>
</comment>
<comment type="caution">
    <text evidence="7">The sequence shown here is derived from an EMBL/GenBank/DDBJ whole genome shotgun (WGS) entry which is preliminary data.</text>
</comment>
<feature type="transmembrane region" description="Helical" evidence="5">
    <location>
        <begin position="12"/>
        <end position="33"/>
    </location>
</feature>
<feature type="transmembrane region" description="Helical" evidence="5">
    <location>
        <begin position="117"/>
        <end position="136"/>
    </location>
</feature>
<dbReference type="PANTHER" id="PTHR37422:SF13">
    <property type="entry name" value="LIPOPOLYSACCHARIDE BIOSYNTHESIS PROTEIN PA4999-RELATED"/>
    <property type="match status" value="1"/>
</dbReference>
<protein>
    <recommendedName>
        <fullName evidence="6">O-antigen ligase-related domain-containing protein</fullName>
    </recommendedName>
</protein>
<evidence type="ECO:0000256" key="3">
    <source>
        <dbReference type="ARBA" id="ARBA00022989"/>
    </source>
</evidence>
<feature type="transmembrane region" description="Helical" evidence="5">
    <location>
        <begin position="177"/>
        <end position="195"/>
    </location>
</feature>
<evidence type="ECO:0000313" key="7">
    <source>
        <dbReference type="EMBL" id="GGN66881.1"/>
    </source>
</evidence>
<evidence type="ECO:0000256" key="4">
    <source>
        <dbReference type="ARBA" id="ARBA00023136"/>
    </source>
</evidence>
<feature type="transmembrane region" description="Helical" evidence="5">
    <location>
        <begin position="366"/>
        <end position="382"/>
    </location>
</feature>
<evidence type="ECO:0000256" key="2">
    <source>
        <dbReference type="ARBA" id="ARBA00022692"/>
    </source>
</evidence>
<reference evidence="7" key="1">
    <citation type="journal article" date="2014" name="Int. J. Syst. Evol. Microbiol.">
        <title>Complete genome sequence of Corynebacterium casei LMG S-19264T (=DSM 44701T), isolated from a smear-ripened cheese.</title>
        <authorList>
            <consortium name="US DOE Joint Genome Institute (JGI-PGF)"/>
            <person name="Walter F."/>
            <person name="Albersmeier A."/>
            <person name="Kalinowski J."/>
            <person name="Ruckert C."/>
        </authorList>
    </citation>
    <scope>NUCLEOTIDE SEQUENCE</scope>
    <source>
        <strain evidence="7">JCM 17251</strain>
    </source>
</reference>
<name>A0A917Y5K4_9BACI</name>
<gene>
    <name evidence="7" type="ORF">GCM10007971_37250</name>
</gene>
<evidence type="ECO:0000256" key="1">
    <source>
        <dbReference type="ARBA" id="ARBA00004141"/>
    </source>
</evidence>
<keyword evidence="4 5" id="KW-0472">Membrane</keyword>
<dbReference type="PANTHER" id="PTHR37422">
    <property type="entry name" value="TEICHURONIC ACID BIOSYNTHESIS PROTEIN TUAE"/>
    <property type="match status" value="1"/>
</dbReference>
<feature type="transmembrane region" description="Helical" evidence="5">
    <location>
        <begin position="201"/>
        <end position="218"/>
    </location>
</feature>
<accession>A0A917Y5K4</accession>
<keyword evidence="3 5" id="KW-1133">Transmembrane helix</keyword>
<dbReference type="Proteomes" id="UP000624041">
    <property type="component" value="Unassembled WGS sequence"/>
</dbReference>
<feature type="transmembrane region" description="Helical" evidence="5">
    <location>
        <begin position="39"/>
        <end position="56"/>
    </location>
</feature>
<dbReference type="Pfam" id="PF04932">
    <property type="entry name" value="Wzy_C"/>
    <property type="match status" value="1"/>
</dbReference>
<dbReference type="EMBL" id="BMOS01000050">
    <property type="protein sequence ID" value="GGN66881.1"/>
    <property type="molecule type" value="Genomic_DNA"/>
</dbReference>
<dbReference type="InterPro" id="IPR007016">
    <property type="entry name" value="O-antigen_ligase-rel_domated"/>
</dbReference>
<feature type="transmembrane region" description="Helical" evidence="5">
    <location>
        <begin position="68"/>
        <end position="84"/>
    </location>
</feature>
<dbReference type="RefSeq" id="WP_188859620.1">
    <property type="nucleotide sequence ID" value="NZ_BMOS01000050.1"/>
</dbReference>
<reference evidence="7" key="2">
    <citation type="submission" date="2020-09" db="EMBL/GenBank/DDBJ databases">
        <authorList>
            <person name="Sun Q."/>
            <person name="Ohkuma M."/>
        </authorList>
    </citation>
    <scope>NUCLEOTIDE SEQUENCE</scope>
    <source>
        <strain evidence="7">JCM 17251</strain>
    </source>
</reference>
<dbReference type="InterPro" id="IPR051533">
    <property type="entry name" value="WaaL-like"/>
</dbReference>
<organism evidence="7 8">
    <name type="scientific">Oceanobacillus indicireducens</name>
    <dbReference type="NCBI Taxonomy" id="1004261"/>
    <lineage>
        <taxon>Bacteria</taxon>
        <taxon>Bacillati</taxon>
        <taxon>Bacillota</taxon>
        <taxon>Bacilli</taxon>
        <taxon>Bacillales</taxon>
        <taxon>Bacillaceae</taxon>
        <taxon>Oceanobacillus</taxon>
    </lineage>
</organism>
<keyword evidence="8" id="KW-1185">Reference proteome</keyword>
<evidence type="ECO:0000259" key="6">
    <source>
        <dbReference type="Pfam" id="PF04932"/>
    </source>
</evidence>